<dbReference type="PANTHER" id="PTHR42920">
    <property type="entry name" value="OS03G0707200 PROTEIN-RELATED"/>
    <property type="match status" value="1"/>
</dbReference>
<dbReference type="Pfam" id="PF00892">
    <property type="entry name" value="EamA"/>
    <property type="match status" value="2"/>
</dbReference>
<evidence type="ECO:0000256" key="3">
    <source>
        <dbReference type="ARBA" id="ARBA00022692"/>
    </source>
</evidence>
<keyword evidence="9" id="KW-1185">Reference proteome</keyword>
<evidence type="ECO:0000259" key="7">
    <source>
        <dbReference type="Pfam" id="PF00892"/>
    </source>
</evidence>
<evidence type="ECO:0000256" key="1">
    <source>
        <dbReference type="ARBA" id="ARBA00004651"/>
    </source>
</evidence>
<protein>
    <submittedName>
        <fullName evidence="8">Permease</fullName>
    </submittedName>
</protein>
<dbReference type="InterPro" id="IPR000620">
    <property type="entry name" value="EamA_dom"/>
</dbReference>
<evidence type="ECO:0000256" key="2">
    <source>
        <dbReference type="ARBA" id="ARBA00022475"/>
    </source>
</evidence>
<evidence type="ECO:0000313" key="9">
    <source>
        <dbReference type="Proteomes" id="UP000094487"/>
    </source>
</evidence>
<dbReference type="GO" id="GO:0005886">
    <property type="term" value="C:plasma membrane"/>
    <property type="evidence" value="ECO:0007669"/>
    <property type="project" value="UniProtKB-SubCell"/>
</dbReference>
<organism evidence="8 9">
    <name type="scientific">Sphingomonas turrisvirgatae</name>
    <dbReference type="NCBI Taxonomy" id="1888892"/>
    <lineage>
        <taxon>Bacteria</taxon>
        <taxon>Pseudomonadati</taxon>
        <taxon>Pseudomonadota</taxon>
        <taxon>Alphaproteobacteria</taxon>
        <taxon>Sphingomonadales</taxon>
        <taxon>Sphingomonadaceae</taxon>
        <taxon>Sphingomonas</taxon>
    </lineage>
</organism>
<feature type="domain" description="EamA" evidence="7">
    <location>
        <begin position="16"/>
        <end position="147"/>
    </location>
</feature>
<feature type="transmembrane region" description="Helical" evidence="6">
    <location>
        <begin position="158"/>
        <end position="177"/>
    </location>
</feature>
<dbReference type="STRING" id="1888892.BFL28_05215"/>
<feature type="domain" description="EamA" evidence="7">
    <location>
        <begin position="162"/>
        <end position="293"/>
    </location>
</feature>
<dbReference type="AlphaFoldDB" id="A0A1E3LRM7"/>
<feature type="transmembrane region" description="Helical" evidence="6">
    <location>
        <begin position="189"/>
        <end position="208"/>
    </location>
</feature>
<dbReference type="InterPro" id="IPR037185">
    <property type="entry name" value="EmrE-like"/>
</dbReference>
<comment type="caution">
    <text evidence="8">The sequence shown here is derived from an EMBL/GenBank/DDBJ whole genome shotgun (WGS) entry which is preliminary data.</text>
</comment>
<proteinExistence type="predicted"/>
<evidence type="ECO:0000256" key="5">
    <source>
        <dbReference type="ARBA" id="ARBA00023136"/>
    </source>
</evidence>
<feature type="transmembrane region" description="Helical" evidence="6">
    <location>
        <begin position="106"/>
        <end position="124"/>
    </location>
</feature>
<feature type="transmembrane region" description="Helical" evidence="6">
    <location>
        <begin position="220"/>
        <end position="242"/>
    </location>
</feature>
<feature type="transmembrane region" description="Helical" evidence="6">
    <location>
        <begin position="281"/>
        <end position="300"/>
    </location>
</feature>
<dbReference type="Proteomes" id="UP000094487">
    <property type="component" value="Unassembled WGS sequence"/>
</dbReference>
<feature type="transmembrane region" description="Helical" evidence="6">
    <location>
        <begin position="39"/>
        <end position="61"/>
    </location>
</feature>
<dbReference type="OrthoDB" id="9806889at2"/>
<keyword evidence="3 6" id="KW-0812">Transmembrane</keyword>
<dbReference type="PANTHER" id="PTHR42920:SF11">
    <property type="entry name" value="INNER MEMBRANE PROTEIN YTFF"/>
    <property type="match status" value="1"/>
</dbReference>
<gene>
    <name evidence="8" type="ORF">BFL28_05215</name>
</gene>
<keyword evidence="5 6" id="KW-0472">Membrane</keyword>
<evidence type="ECO:0000313" key="8">
    <source>
        <dbReference type="EMBL" id="ODP36406.1"/>
    </source>
</evidence>
<name>A0A1E3LRM7_9SPHN</name>
<dbReference type="RefSeq" id="WP_069321673.1">
    <property type="nucleotide sequence ID" value="NZ_MDDS01000068.1"/>
</dbReference>
<dbReference type="InterPro" id="IPR051258">
    <property type="entry name" value="Diverse_Substrate_Transporter"/>
</dbReference>
<accession>A0A1E3LRM7</accession>
<keyword evidence="4 6" id="KW-1133">Transmembrane helix</keyword>
<comment type="subcellular location">
    <subcellularLocation>
        <location evidence="1">Cell membrane</location>
        <topology evidence="1">Multi-pass membrane protein</topology>
    </subcellularLocation>
</comment>
<keyword evidence="2" id="KW-1003">Cell membrane</keyword>
<feature type="transmembrane region" description="Helical" evidence="6">
    <location>
        <begin position="73"/>
        <end position="94"/>
    </location>
</feature>
<feature type="transmembrane region" description="Helical" evidence="6">
    <location>
        <begin position="254"/>
        <end position="275"/>
    </location>
</feature>
<dbReference type="EMBL" id="MDDS01000068">
    <property type="protein sequence ID" value="ODP36406.1"/>
    <property type="molecule type" value="Genomic_DNA"/>
</dbReference>
<feature type="transmembrane region" description="Helical" evidence="6">
    <location>
        <begin position="131"/>
        <end position="152"/>
    </location>
</feature>
<evidence type="ECO:0000256" key="6">
    <source>
        <dbReference type="SAM" id="Phobius"/>
    </source>
</evidence>
<sequence length="304" mass="32161">MSQVARAGRRRQIALAGLVVVIMLWSGNAIVGRAVRDDIPPFFLALVRWTGALALLLPFAARHLVRDRAALLASWKIVLLLGLTGVASFNALIYTGLHYTTASNSMLLQAAIPPLVLLADRIMFGARSRPAQVVGVIAAMVGVVVIVCQGSIAHLLDLRFGIGDIYILVAVVAWALYTSLLRLRPGVHPLSFLAVTFAIAALTMLPLAFTERAQVATMHWTPLVIGGCLYVAIFPSLIAYLLYNRAVAEVGPGVAGQAISLMPLFGAGLAALLLAEPLHGYHAAGMALIAIGLGIGWLGVKRAP</sequence>
<dbReference type="SUPFAM" id="SSF103481">
    <property type="entry name" value="Multidrug resistance efflux transporter EmrE"/>
    <property type="match status" value="2"/>
</dbReference>
<reference evidence="8 9" key="1">
    <citation type="submission" date="2016-08" db="EMBL/GenBank/DDBJ databases">
        <title>Draft genome of the agarase producing Sphingomonas sp. MCT13.</title>
        <authorList>
            <person name="D'Andrea M.M."/>
            <person name="Rossolini G.M."/>
            <person name="Thaller M.C."/>
        </authorList>
    </citation>
    <scope>NUCLEOTIDE SEQUENCE [LARGE SCALE GENOMIC DNA]</scope>
    <source>
        <strain evidence="8 9">MCT13</strain>
    </source>
</reference>
<evidence type="ECO:0000256" key="4">
    <source>
        <dbReference type="ARBA" id="ARBA00022989"/>
    </source>
</evidence>